<dbReference type="HOGENOM" id="CLU_683227_0_0_12"/>
<proteinExistence type="predicted"/>
<keyword evidence="1" id="KW-0449">Lipoprotein</keyword>
<dbReference type="AlphaFoldDB" id="F5YHF9"/>
<dbReference type="eggNOG" id="ENOG5031D96">
    <property type="taxonomic scope" value="Bacteria"/>
</dbReference>
<dbReference type="OrthoDB" id="360690at2"/>
<sequence>MKIVPLRIRVSLLIILLISLLSGISGCQQDSIFDYISNEVIPTKPFIRGTPSKMVVKGSNKDLYIANGNAIYRYAGSRWLWYSNPGKFVTDLAVTKEGTDDTLYALSFTGSGTNTKVYGVGWVEVGNPTEYPFIQSIFGAGDILFAGAAPSTNNGSYAILYKKPNENSFTPLPTGSEPGLLTGAGVFGTGASAVYYLSTTKSGIMQIEDNGSGSFIPVTASTISGDPIPSNISGLIQTGDLIIASSVDGSNSGRIISLSYDPGIPTDIPPVLPTVDSHVSATFNYTFTGGLAVMESNFLLLIGVKNGNGSYNHGYREMGITLTTGVVDNSLRDPGKFSPSSIQANGNDDSYAKYNASLGRNPVNFLQVSSDGVIFASTQRNGLFSYRNRSSGGWQWNAEEEYP</sequence>
<gene>
    <name evidence="1" type="ordered locus">TREPR_2422</name>
</gene>
<organism evidence="1 2">
    <name type="scientific">Treponema primitia (strain ATCC BAA-887 / DSM 12427 / ZAS-2)</name>
    <dbReference type="NCBI Taxonomy" id="545694"/>
    <lineage>
        <taxon>Bacteria</taxon>
        <taxon>Pseudomonadati</taxon>
        <taxon>Spirochaetota</taxon>
        <taxon>Spirochaetia</taxon>
        <taxon>Spirochaetales</taxon>
        <taxon>Treponemataceae</taxon>
        <taxon>Treponema</taxon>
    </lineage>
</organism>
<reference evidence="1 2" key="2">
    <citation type="journal article" date="2011" name="ISME J.">
        <title>RNA-seq reveals cooperative metabolic interactions between two termite-gut spirochete species in co-culture.</title>
        <authorList>
            <person name="Rosenthal A.Z."/>
            <person name="Matson E.G."/>
            <person name="Eldar A."/>
            <person name="Leadbetter J.R."/>
        </authorList>
    </citation>
    <scope>NUCLEOTIDE SEQUENCE [LARGE SCALE GENOMIC DNA]</scope>
    <source>
        <strain evidence="2">ATCC BAA-887 / DSM 12427 / ZAS-2</strain>
    </source>
</reference>
<dbReference type="EMBL" id="CP001843">
    <property type="protein sequence ID" value="AEF84023.1"/>
    <property type="molecule type" value="Genomic_DNA"/>
</dbReference>
<dbReference type="PROSITE" id="PS51257">
    <property type="entry name" value="PROKAR_LIPOPROTEIN"/>
    <property type="match status" value="1"/>
</dbReference>
<dbReference type="RefSeq" id="WP_015707784.1">
    <property type="nucleotide sequence ID" value="NC_015578.1"/>
</dbReference>
<evidence type="ECO:0000313" key="2">
    <source>
        <dbReference type="Proteomes" id="UP000009223"/>
    </source>
</evidence>
<dbReference type="Proteomes" id="UP000009223">
    <property type="component" value="Chromosome"/>
</dbReference>
<keyword evidence="2" id="KW-1185">Reference proteome</keyword>
<name>F5YHF9_TREPZ</name>
<dbReference type="KEGG" id="tpi:TREPR_2422"/>
<evidence type="ECO:0000313" key="1">
    <source>
        <dbReference type="EMBL" id="AEF84023.1"/>
    </source>
</evidence>
<accession>F5YHF9</accession>
<reference evidence="2" key="1">
    <citation type="submission" date="2009-12" db="EMBL/GenBank/DDBJ databases">
        <title>Complete sequence of Treponema primitia strain ZAS-2.</title>
        <authorList>
            <person name="Tetu S.G."/>
            <person name="Matson E."/>
            <person name="Ren Q."/>
            <person name="Seshadri R."/>
            <person name="Elbourne L."/>
            <person name="Hassan K.A."/>
            <person name="Durkin A."/>
            <person name="Radune D."/>
            <person name="Mohamoud Y."/>
            <person name="Shay R."/>
            <person name="Jin S."/>
            <person name="Zhang X."/>
            <person name="Lucey K."/>
            <person name="Ballor N.R."/>
            <person name="Ottesen E."/>
            <person name="Rosenthal R."/>
            <person name="Allen A."/>
            <person name="Leadbetter J.R."/>
            <person name="Paulsen I.T."/>
        </authorList>
    </citation>
    <scope>NUCLEOTIDE SEQUENCE [LARGE SCALE GENOMIC DNA]</scope>
    <source>
        <strain evidence="2">ATCC BAA-887 / DSM 12427 / ZAS-2</strain>
    </source>
</reference>
<dbReference type="STRING" id="545694.TREPR_2422"/>
<protein>
    <submittedName>
        <fullName evidence="1">Putative lipoprotein</fullName>
    </submittedName>
</protein>